<organism evidence="2 3">
    <name type="scientific">Phyllobacterium salinisoli</name>
    <dbReference type="NCBI Taxonomy" id="1899321"/>
    <lineage>
        <taxon>Bacteria</taxon>
        <taxon>Pseudomonadati</taxon>
        <taxon>Pseudomonadota</taxon>
        <taxon>Alphaproteobacteria</taxon>
        <taxon>Hyphomicrobiales</taxon>
        <taxon>Phyllobacteriaceae</taxon>
        <taxon>Phyllobacterium</taxon>
    </lineage>
</organism>
<dbReference type="GO" id="GO:0005992">
    <property type="term" value="P:trehalose biosynthetic process"/>
    <property type="evidence" value="ECO:0007669"/>
    <property type="project" value="InterPro"/>
</dbReference>
<accession>A0A368K781</accession>
<evidence type="ECO:0000313" key="3">
    <source>
        <dbReference type="Proteomes" id="UP000253420"/>
    </source>
</evidence>
<sequence length="476" mass="53988">MERLVIISNRVAEIGEKTQIGGLAVGIADALSRGEGLWVGWNGAVSGPGEDPATSRKQHEAITTLTFSLTEEEHENYYLGFSNRVLWPSFHYRLDLIEFSEAFAKAYSSVNKRFARTAFPELKSDDLVWVHDYHLIPVAQELRKLGSRHRIGFFLHIPFPSAEIFSAVPRHEWLRECLFQFDLIGFQTNRDLENFRLYLAEHADVEFISDNLIKAAGRIIRLGAFPIGIDVEQFAAMANKVDDAVELERMRRDILGRIQMISADRLDYSKGLPERTRAFLEFLNAYPEYRGFAEYLQIASPTREDVLAYTEIRTELEQLSGAVNGKFAEFNWSPVQYINRSIPRDKLACLFHASRIGLITPLRDGMNLVAKEYIAAQPADDPGVLILSKFAGAAEQLEEALIVNPYDAGEVAGAIRRAVTMPLEERQNRQRKLLDRIKTTDAHWWQTTFLEALGHAPYVSTQSTQSTKAAKIVRIR</sequence>
<evidence type="ECO:0000313" key="2">
    <source>
        <dbReference type="EMBL" id="RCS25248.1"/>
    </source>
</evidence>
<dbReference type="Gene3D" id="3.40.50.2000">
    <property type="entry name" value="Glycogen Phosphorylase B"/>
    <property type="match status" value="2"/>
</dbReference>
<dbReference type="CDD" id="cd03788">
    <property type="entry name" value="GT20_TPS"/>
    <property type="match status" value="1"/>
</dbReference>
<comment type="similarity">
    <text evidence="1">Belongs to the glycosyltransferase 20 family.</text>
</comment>
<dbReference type="PANTHER" id="PTHR10788:SF106">
    <property type="entry name" value="BCDNA.GH08860"/>
    <property type="match status" value="1"/>
</dbReference>
<dbReference type="InterPro" id="IPR001830">
    <property type="entry name" value="Glyco_trans_20"/>
</dbReference>
<dbReference type="OrthoDB" id="9815690at2"/>
<gene>
    <name evidence="2" type="ORF">DUT91_06775</name>
</gene>
<reference evidence="2 3" key="1">
    <citation type="submission" date="2018-07" db="EMBL/GenBank/DDBJ databases">
        <title>The draft genome of Phyllobacterium salinisoli.</title>
        <authorList>
            <person name="Liu L."/>
            <person name="Li L."/>
            <person name="Zhang X."/>
            <person name="Liang L."/>
        </authorList>
    </citation>
    <scope>NUCLEOTIDE SEQUENCE [LARGE SCALE GENOMIC DNA]</scope>
    <source>
        <strain evidence="2 3">LLAN61</strain>
    </source>
</reference>
<protein>
    <submittedName>
        <fullName evidence="2">Trehalose-6-phosphate synthase</fullName>
    </submittedName>
</protein>
<dbReference type="RefSeq" id="WP_114439694.1">
    <property type="nucleotide sequence ID" value="NZ_QOZG01000002.1"/>
</dbReference>
<evidence type="ECO:0000256" key="1">
    <source>
        <dbReference type="ARBA" id="ARBA00008799"/>
    </source>
</evidence>
<name>A0A368K781_9HYPH</name>
<dbReference type="PANTHER" id="PTHR10788">
    <property type="entry name" value="TREHALOSE-6-PHOSPHATE SYNTHASE"/>
    <property type="match status" value="1"/>
</dbReference>
<comment type="caution">
    <text evidence="2">The sequence shown here is derived from an EMBL/GenBank/DDBJ whole genome shotgun (WGS) entry which is preliminary data.</text>
</comment>
<keyword evidence="3" id="KW-1185">Reference proteome</keyword>
<dbReference type="AlphaFoldDB" id="A0A368K781"/>
<dbReference type="Proteomes" id="UP000253420">
    <property type="component" value="Unassembled WGS sequence"/>
</dbReference>
<proteinExistence type="inferred from homology"/>
<dbReference type="Pfam" id="PF00982">
    <property type="entry name" value="Glyco_transf_20"/>
    <property type="match status" value="1"/>
</dbReference>
<dbReference type="EMBL" id="QOZG01000002">
    <property type="protein sequence ID" value="RCS25248.1"/>
    <property type="molecule type" value="Genomic_DNA"/>
</dbReference>
<dbReference type="SUPFAM" id="SSF53756">
    <property type="entry name" value="UDP-Glycosyltransferase/glycogen phosphorylase"/>
    <property type="match status" value="1"/>
</dbReference>
<dbReference type="GO" id="GO:0003825">
    <property type="term" value="F:alpha,alpha-trehalose-phosphate synthase (UDP-forming) activity"/>
    <property type="evidence" value="ECO:0007669"/>
    <property type="project" value="TreeGrafter"/>
</dbReference>